<evidence type="ECO:0000313" key="3">
    <source>
        <dbReference type="EMBL" id="WDB31961.1"/>
    </source>
</evidence>
<dbReference type="PROSITE" id="PS50878">
    <property type="entry name" value="RT_POL"/>
    <property type="match status" value="1"/>
</dbReference>
<evidence type="ECO:0000256" key="1">
    <source>
        <dbReference type="ARBA" id="ARBA00034120"/>
    </source>
</evidence>
<dbReference type="InterPro" id="IPR043128">
    <property type="entry name" value="Rev_trsase/Diguanyl_cyclase"/>
</dbReference>
<reference evidence="3" key="1">
    <citation type="submission" date="2023-02" db="EMBL/GenBank/DDBJ databases">
        <title>Escherichia albertii as a potential enteropathogen in the light of epidemiological and genomic studies.</title>
        <authorList>
            <person name="Leszczynska K."/>
            <person name="Swiecicka I."/>
            <person name="Daniluk T."/>
            <person name="Lebensztejn D."/>
            <person name="Chmielewska S."/>
            <person name="Leszczynska D."/>
            <person name="Gawor J."/>
            <person name="Kliber M."/>
        </authorList>
    </citation>
    <scope>NUCLEOTIDE SEQUENCE</scope>
    <source>
        <strain evidence="3">BIA_7</strain>
        <plasmid evidence="3">pEA7_2</plasmid>
    </source>
</reference>
<geneLocation type="plasmid" evidence="3 4">
    <name>pEA7_2</name>
</geneLocation>
<dbReference type="InterPro" id="IPR043502">
    <property type="entry name" value="DNA/RNA_pol_sf"/>
</dbReference>
<name>A0AAX3MV81_ESCAL</name>
<dbReference type="PANTHER" id="PTHR34047">
    <property type="entry name" value="NUCLEAR INTRON MATURASE 1, MITOCHONDRIAL-RELATED"/>
    <property type="match status" value="1"/>
</dbReference>
<dbReference type="InterPro" id="IPR000477">
    <property type="entry name" value="RT_dom"/>
</dbReference>
<organism evidence="3 4">
    <name type="scientific">Escherichia albertii</name>
    <dbReference type="NCBI Taxonomy" id="208962"/>
    <lineage>
        <taxon>Bacteria</taxon>
        <taxon>Pseudomonadati</taxon>
        <taxon>Pseudomonadota</taxon>
        <taxon>Gammaproteobacteria</taxon>
        <taxon>Enterobacterales</taxon>
        <taxon>Enterobacteriaceae</taxon>
        <taxon>Escherichia</taxon>
    </lineage>
</organism>
<dbReference type="Pfam" id="PF00078">
    <property type="entry name" value="RVT_1"/>
    <property type="match status" value="1"/>
</dbReference>
<keyword evidence="3" id="KW-0695">RNA-directed DNA polymerase</keyword>
<dbReference type="PANTHER" id="PTHR34047:SF8">
    <property type="entry name" value="PROTEIN YKFC"/>
    <property type="match status" value="1"/>
</dbReference>
<keyword evidence="3" id="KW-0548">Nucleotidyltransferase</keyword>
<proteinExistence type="inferred from homology"/>
<protein>
    <submittedName>
        <fullName evidence="3">Reverse transcriptase domain-containing protein</fullName>
    </submittedName>
</protein>
<dbReference type="InterPro" id="IPR051083">
    <property type="entry name" value="GrpII_Intron_Splice-Mob/Def"/>
</dbReference>
<gene>
    <name evidence="3" type="ORF">PS049_26160</name>
</gene>
<keyword evidence="3" id="KW-0808">Transferase</keyword>
<evidence type="ECO:0000313" key="4">
    <source>
        <dbReference type="Proteomes" id="UP001219219"/>
    </source>
</evidence>
<evidence type="ECO:0000259" key="2">
    <source>
        <dbReference type="PROSITE" id="PS50878"/>
    </source>
</evidence>
<dbReference type="RefSeq" id="WP_244567221.1">
    <property type="nucleotide sequence ID" value="NZ_CP117564.1"/>
</dbReference>
<dbReference type="SUPFAM" id="SSF56672">
    <property type="entry name" value="DNA/RNA polymerases"/>
    <property type="match status" value="1"/>
</dbReference>
<keyword evidence="3" id="KW-0614">Plasmid</keyword>
<feature type="domain" description="Reverse transcriptase" evidence="2">
    <location>
        <begin position="1"/>
        <end position="268"/>
    </location>
</feature>
<dbReference type="Gene3D" id="3.30.70.270">
    <property type="match status" value="1"/>
</dbReference>
<sequence>MSVSTTNGSNHHRDFALAWLLRQRCRSSHNADIWHLFFHREKDLKCIWKQVDNCEYRLLPPQLIRTGKQDDIVLWSAADAMVMKWVTLEIKDLLPLQSRCVHTAGHHGGRDSLTEITQMLAQGARFVWRTDIRGYYRHIRKEQLWHHICRFVRSPVLQNIIKQYIWYTVEHGGVFFTPQGGICCGSALSPLLGASFLWYVDSAFSRQEDIYYVRYMDDFLFLSTRRWPLRRAVRRLHDYFEDTGFECHPDKTQVGRTERGFDWLGVWFDATGPTGIAPRAKENHRARRLRLEEQARRRGLSEVAVQHRVQQYEARWLLWAERQMTAALPDRLTKEEIVCSHETDHKFRPVTRNTDSGRCSRRCKN</sequence>
<dbReference type="AlphaFoldDB" id="A0AAX3MV81"/>
<comment type="similarity">
    <text evidence="1">Belongs to the bacterial reverse transcriptase family.</text>
</comment>
<accession>A0AAX3MV81</accession>
<dbReference type="EMBL" id="CP117564">
    <property type="protein sequence ID" value="WDB31961.1"/>
    <property type="molecule type" value="Genomic_DNA"/>
</dbReference>
<dbReference type="Proteomes" id="UP001219219">
    <property type="component" value="Plasmid pEA7_2"/>
</dbReference>
<dbReference type="GO" id="GO:0003964">
    <property type="term" value="F:RNA-directed DNA polymerase activity"/>
    <property type="evidence" value="ECO:0007669"/>
    <property type="project" value="UniProtKB-KW"/>
</dbReference>